<reference evidence="4 5" key="1">
    <citation type="submission" date="2024-09" db="EMBL/GenBank/DDBJ databases">
        <title>A chromosome-level genome assembly of Gray's grenadier anchovy, Coilia grayii.</title>
        <authorList>
            <person name="Fu Z."/>
        </authorList>
    </citation>
    <scope>NUCLEOTIDE SEQUENCE [LARGE SCALE GENOMIC DNA]</scope>
    <source>
        <strain evidence="4">G4</strain>
        <tissue evidence="4">Muscle</tissue>
    </source>
</reference>
<sequence length="256" mass="28698">MDKEKMNTKGMYREKLNATAKQRYLEKLCGINQIDPYELSAGEWSRDMNALPPCTYMDMVNYLVFGVSYYTKQQFKCYKSLESHEQFCCGWVQDLKIYTPGGCENTVVLAKVMHSQRLSQPPLTPWVILAPSGEVVSAHCTCMAGVAESCTHVGALLFKVEASVRLKEQATVTDEPAYWMLPGNVNKVHPEVGHKIDFTSAAAKRRSLNSAIDGESHSRPAFRTRTTKATTLTPTPTSEDMDKLYSDIHRTGTRAQ</sequence>
<evidence type="ECO:0000313" key="4">
    <source>
        <dbReference type="EMBL" id="KAL2098450.1"/>
    </source>
</evidence>
<dbReference type="Proteomes" id="UP001591681">
    <property type="component" value="Unassembled WGS sequence"/>
</dbReference>
<organism evidence="4 5">
    <name type="scientific">Coilia grayii</name>
    <name type="common">Gray's grenadier anchovy</name>
    <dbReference type="NCBI Taxonomy" id="363190"/>
    <lineage>
        <taxon>Eukaryota</taxon>
        <taxon>Metazoa</taxon>
        <taxon>Chordata</taxon>
        <taxon>Craniata</taxon>
        <taxon>Vertebrata</taxon>
        <taxon>Euteleostomi</taxon>
        <taxon>Actinopterygii</taxon>
        <taxon>Neopterygii</taxon>
        <taxon>Teleostei</taxon>
        <taxon>Clupei</taxon>
        <taxon>Clupeiformes</taxon>
        <taxon>Clupeoidei</taxon>
        <taxon>Engraulidae</taxon>
        <taxon>Coilinae</taxon>
        <taxon>Coilia</taxon>
    </lineage>
</organism>
<evidence type="ECO:0000256" key="1">
    <source>
        <dbReference type="PROSITE-ProRule" id="PRU00325"/>
    </source>
</evidence>
<keyword evidence="1" id="KW-0862">Zinc</keyword>
<name>A0ABD1KH72_9TELE</name>
<keyword evidence="1" id="KW-0479">Metal-binding</keyword>
<dbReference type="PANTHER" id="PTHR47526">
    <property type="entry name" value="ATP-DEPENDENT DNA HELICASE"/>
    <property type="match status" value="1"/>
</dbReference>
<evidence type="ECO:0000313" key="5">
    <source>
        <dbReference type="Proteomes" id="UP001591681"/>
    </source>
</evidence>
<dbReference type="EMBL" id="JBHFQA010000006">
    <property type="protein sequence ID" value="KAL2098450.1"/>
    <property type="molecule type" value="Genomic_DNA"/>
</dbReference>
<dbReference type="PANTHER" id="PTHR47526:SF4">
    <property type="entry name" value="SWIM-TYPE DOMAIN-CONTAINING PROTEIN"/>
    <property type="match status" value="1"/>
</dbReference>
<dbReference type="InterPro" id="IPR007527">
    <property type="entry name" value="Znf_SWIM"/>
</dbReference>
<feature type="domain" description="SWIM-type" evidence="3">
    <location>
        <begin position="125"/>
        <end position="161"/>
    </location>
</feature>
<keyword evidence="1" id="KW-0863">Zinc-finger</keyword>
<proteinExistence type="predicted"/>
<feature type="compositionally biased region" description="Basic and acidic residues" evidence="2">
    <location>
        <begin position="240"/>
        <end position="250"/>
    </location>
</feature>
<feature type="region of interest" description="Disordered" evidence="2">
    <location>
        <begin position="209"/>
        <end position="256"/>
    </location>
</feature>
<feature type="compositionally biased region" description="Low complexity" evidence="2">
    <location>
        <begin position="227"/>
        <end position="237"/>
    </location>
</feature>
<dbReference type="AlphaFoldDB" id="A0ABD1KH72"/>
<dbReference type="GO" id="GO:0008270">
    <property type="term" value="F:zinc ion binding"/>
    <property type="evidence" value="ECO:0007669"/>
    <property type="project" value="UniProtKB-KW"/>
</dbReference>
<dbReference type="PROSITE" id="PS50966">
    <property type="entry name" value="ZF_SWIM"/>
    <property type="match status" value="1"/>
</dbReference>
<comment type="caution">
    <text evidence="4">The sequence shown here is derived from an EMBL/GenBank/DDBJ whole genome shotgun (WGS) entry which is preliminary data.</text>
</comment>
<keyword evidence="5" id="KW-1185">Reference proteome</keyword>
<protein>
    <recommendedName>
        <fullName evidence="3">SWIM-type domain-containing protein</fullName>
    </recommendedName>
</protein>
<accession>A0ABD1KH72</accession>
<gene>
    <name evidence="4" type="ORF">ACEWY4_007657</name>
</gene>
<evidence type="ECO:0000256" key="2">
    <source>
        <dbReference type="SAM" id="MobiDB-lite"/>
    </source>
</evidence>
<evidence type="ECO:0000259" key="3">
    <source>
        <dbReference type="PROSITE" id="PS50966"/>
    </source>
</evidence>